<dbReference type="InParanoid" id="Q4N2Z0"/>
<evidence type="ECO:0000313" key="9">
    <source>
        <dbReference type="Proteomes" id="UP000001949"/>
    </source>
</evidence>
<feature type="binding site" evidence="6">
    <location>
        <position position="196"/>
    </location>
    <ligand>
        <name>Zn(2+)</name>
        <dbReference type="ChEBI" id="CHEBI:29105"/>
    </ligand>
</feature>
<dbReference type="VEuPathDB" id="PiroplasmaDB:TpMuguga_04g00202"/>
<evidence type="ECO:0000256" key="7">
    <source>
        <dbReference type="SAM" id="Phobius"/>
    </source>
</evidence>
<evidence type="ECO:0000313" key="8">
    <source>
        <dbReference type="EMBL" id="EAN31554.1"/>
    </source>
</evidence>
<feature type="binding site" evidence="6">
    <location>
        <position position="64"/>
    </location>
    <ligand>
        <name>Zn(2+)</name>
        <dbReference type="ChEBI" id="CHEBI:29105"/>
    </ligand>
</feature>
<keyword evidence="6" id="KW-0479">Metal-binding</keyword>
<name>Q4N2Z0_THEPA</name>
<gene>
    <name evidence="8" type="ordered locus">TP04_0202</name>
</gene>
<evidence type="ECO:0000256" key="1">
    <source>
        <dbReference type="ARBA" id="ARBA00004141"/>
    </source>
</evidence>
<keyword evidence="4 7" id="KW-1133">Transmembrane helix</keyword>
<dbReference type="GeneID" id="3501237"/>
<keyword evidence="5 7" id="KW-0472">Membrane</keyword>
<keyword evidence="6" id="KW-0862">Zinc</keyword>
<accession>Q4N2Z0</accession>
<evidence type="ECO:0000256" key="6">
    <source>
        <dbReference type="PIRSR" id="PIRSR604254-1"/>
    </source>
</evidence>
<dbReference type="GO" id="GO:0046872">
    <property type="term" value="F:metal ion binding"/>
    <property type="evidence" value="ECO:0007669"/>
    <property type="project" value="UniProtKB-KW"/>
</dbReference>
<comment type="subcellular location">
    <subcellularLocation>
        <location evidence="1">Membrane</location>
        <topology evidence="1">Multi-pass membrane protein</topology>
    </subcellularLocation>
</comment>
<proteinExistence type="inferred from homology"/>
<dbReference type="InterPro" id="IPR004254">
    <property type="entry name" value="AdipoR/HlyIII-related"/>
</dbReference>
<dbReference type="AlphaFoldDB" id="Q4N2Z0"/>
<keyword evidence="9" id="KW-1185">Reference proteome</keyword>
<dbReference type="PANTHER" id="PTHR20855:SF52">
    <property type="entry name" value="ADIPONECTIN RECEPTOR PROTEIN"/>
    <property type="match status" value="1"/>
</dbReference>
<comment type="caution">
    <text evidence="8">The sequence shown here is derived from an EMBL/GenBank/DDBJ whole genome shotgun (WGS) entry which is preliminary data.</text>
</comment>
<dbReference type="EMBL" id="AAGK01000004">
    <property type="protein sequence ID" value="EAN31554.1"/>
    <property type="molecule type" value="Genomic_DNA"/>
</dbReference>
<dbReference type="GO" id="GO:0016020">
    <property type="term" value="C:membrane"/>
    <property type="evidence" value="ECO:0007669"/>
    <property type="project" value="UniProtKB-SubCell"/>
</dbReference>
<feature type="transmembrane region" description="Helical" evidence="7">
    <location>
        <begin position="106"/>
        <end position="127"/>
    </location>
</feature>
<evidence type="ECO:0000256" key="2">
    <source>
        <dbReference type="ARBA" id="ARBA00007018"/>
    </source>
</evidence>
<evidence type="ECO:0000256" key="4">
    <source>
        <dbReference type="ARBA" id="ARBA00022989"/>
    </source>
</evidence>
<feature type="transmembrane region" description="Helical" evidence="7">
    <location>
        <begin position="12"/>
        <end position="34"/>
    </location>
</feature>
<feature type="transmembrane region" description="Helical" evidence="7">
    <location>
        <begin position="40"/>
        <end position="59"/>
    </location>
</feature>
<dbReference type="STRING" id="5875.Q4N2Z0"/>
<comment type="similarity">
    <text evidence="2">Belongs to the ADIPOR family.</text>
</comment>
<dbReference type="Pfam" id="PF03006">
    <property type="entry name" value="HlyIII"/>
    <property type="match status" value="1"/>
</dbReference>
<organism evidence="8 9">
    <name type="scientific">Theileria parva</name>
    <name type="common">East coast fever infection agent</name>
    <dbReference type="NCBI Taxonomy" id="5875"/>
    <lineage>
        <taxon>Eukaryota</taxon>
        <taxon>Sar</taxon>
        <taxon>Alveolata</taxon>
        <taxon>Apicomplexa</taxon>
        <taxon>Aconoidasida</taxon>
        <taxon>Piroplasmida</taxon>
        <taxon>Theileriidae</taxon>
        <taxon>Theileria</taxon>
    </lineage>
</organism>
<feature type="binding site" evidence="6">
    <location>
        <position position="200"/>
    </location>
    <ligand>
        <name>Zn(2+)</name>
        <dbReference type="ChEBI" id="CHEBI:29105"/>
    </ligand>
</feature>
<evidence type="ECO:0000256" key="5">
    <source>
        <dbReference type="ARBA" id="ARBA00023136"/>
    </source>
</evidence>
<dbReference type="OMA" id="WIAYMLL"/>
<dbReference type="RefSeq" id="XP_763837.1">
    <property type="nucleotide sequence ID" value="XM_758744.1"/>
</dbReference>
<feature type="transmembrane region" description="Helical" evidence="7">
    <location>
        <begin position="198"/>
        <end position="217"/>
    </location>
</feature>
<dbReference type="eggNOG" id="KOG0748">
    <property type="taxonomic scope" value="Eukaryota"/>
</dbReference>
<keyword evidence="3 7" id="KW-0812">Transmembrane</keyword>
<dbReference type="PANTHER" id="PTHR20855">
    <property type="entry name" value="ADIPOR/PROGESTIN RECEPTOR-RELATED"/>
    <property type="match status" value="1"/>
</dbReference>
<evidence type="ECO:0000256" key="3">
    <source>
        <dbReference type="ARBA" id="ARBA00022692"/>
    </source>
</evidence>
<sequence>MITKIVNKRNLPFLRGRIHVLNIISLPILAVSVVKNHDETQIIAAYFIFFACCLFNLFASSILHLKEWDSTRDSLFKRLDYAGIFLVIGSSAFPAILYYIKNDSILLFISLIHWIVIFGGVFGALLFNFINTSKSFRSIIYPFFGAPYVYLAYKFIVNGKYYSALMGFFTAFFYITGAVFYAKESPNLVPGIFEFHELFHVFCWFAFMASFFLNFQLTKLKP</sequence>
<dbReference type="GO" id="GO:0038023">
    <property type="term" value="F:signaling receptor activity"/>
    <property type="evidence" value="ECO:0007669"/>
    <property type="project" value="TreeGrafter"/>
</dbReference>
<feature type="transmembrane region" description="Helical" evidence="7">
    <location>
        <begin position="162"/>
        <end position="182"/>
    </location>
</feature>
<feature type="transmembrane region" description="Helical" evidence="7">
    <location>
        <begin position="79"/>
        <end position="100"/>
    </location>
</feature>
<protein>
    <submittedName>
        <fullName evidence="8">Hemolysin, putative</fullName>
    </submittedName>
</protein>
<dbReference type="Proteomes" id="UP000001949">
    <property type="component" value="Unassembled WGS sequence"/>
</dbReference>
<reference evidence="8 9" key="1">
    <citation type="journal article" date="2005" name="Science">
        <title>Genome sequence of Theileria parva, a bovine pathogen that transforms lymphocytes.</title>
        <authorList>
            <person name="Gardner M.J."/>
            <person name="Bishop R."/>
            <person name="Shah T."/>
            <person name="de Villiers E.P."/>
            <person name="Carlton J.M."/>
            <person name="Hall N."/>
            <person name="Ren Q."/>
            <person name="Paulsen I.T."/>
            <person name="Pain A."/>
            <person name="Berriman M."/>
            <person name="Wilson R.J.M."/>
            <person name="Sato S."/>
            <person name="Ralph S.A."/>
            <person name="Mann D.J."/>
            <person name="Xiong Z."/>
            <person name="Shallom S.J."/>
            <person name="Weidman J."/>
            <person name="Jiang L."/>
            <person name="Lynn J."/>
            <person name="Weaver B."/>
            <person name="Shoaibi A."/>
            <person name="Domingo A.R."/>
            <person name="Wasawo D."/>
            <person name="Crabtree J."/>
            <person name="Wortman J.R."/>
            <person name="Haas B."/>
            <person name="Angiuoli S.V."/>
            <person name="Creasy T.H."/>
            <person name="Lu C."/>
            <person name="Suh B."/>
            <person name="Silva J.C."/>
            <person name="Utterback T.R."/>
            <person name="Feldblyum T.V."/>
            <person name="Pertea M."/>
            <person name="Allen J."/>
            <person name="Nierman W.C."/>
            <person name="Taracha E.L.N."/>
            <person name="Salzberg S.L."/>
            <person name="White O.R."/>
            <person name="Fitzhugh H.A."/>
            <person name="Morzaria S."/>
            <person name="Venter J.C."/>
            <person name="Fraser C.M."/>
            <person name="Nene V."/>
        </authorList>
    </citation>
    <scope>NUCLEOTIDE SEQUENCE [LARGE SCALE GENOMIC DNA]</scope>
    <source>
        <strain evidence="8 9">Muguga</strain>
    </source>
</reference>
<dbReference type="KEGG" id="tpv:TP04_0202"/>